<evidence type="ECO:0000259" key="7">
    <source>
        <dbReference type="PROSITE" id="PS50217"/>
    </source>
</evidence>
<dbReference type="InterPro" id="IPR046347">
    <property type="entry name" value="bZIP_sf"/>
</dbReference>
<evidence type="ECO:0000256" key="3">
    <source>
        <dbReference type="ARBA" id="ARBA00023125"/>
    </source>
</evidence>
<dbReference type="InterPro" id="IPR051027">
    <property type="entry name" value="bZIP_transcription_factors"/>
</dbReference>
<comment type="subcellular location">
    <subcellularLocation>
        <location evidence="1">Nucleus</location>
    </subcellularLocation>
</comment>
<dbReference type="PANTHER" id="PTHR19304">
    <property type="entry name" value="CYCLIC-AMP RESPONSE ELEMENT BINDING PROTEIN"/>
    <property type="match status" value="1"/>
</dbReference>
<comment type="caution">
    <text evidence="8">The sequence shown here is derived from an EMBL/GenBank/DDBJ whole genome shotgun (WGS) entry which is preliminary data.</text>
</comment>
<gene>
    <name evidence="8" type="ORF">SCAR479_02174</name>
</gene>
<keyword evidence="3" id="KW-0238">DNA-binding</keyword>
<feature type="compositionally biased region" description="Polar residues" evidence="6">
    <location>
        <begin position="105"/>
        <end position="116"/>
    </location>
</feature>
<dbReference type="SMART" id="SM00338">
    <property type="entry name" value="BRLZ"/>
    <property type="match status" value="1"/>
</dbReference>
<name>A0ABR2Y4M3_9PEZI</name>
<dbReference type="InterPro" id="IPR002112">
    <property type="entry name" value="Leuzip_Jun"/>
</dbReference>
<keyword evidence="5" id="KW-0539">Nucleus</keyword>
<dbReference type="SUPFAM" id="SSF57959">
    <property type="entry name" value="Leucine zipper domain"/>
    <property type="match status" value="1"/>
</dbReference>
<sequence length="195" mass="21869">MMDYWSPSESTALLESDQIRAYTTDDFSAHYGMNMLPPNGLSSLQGSLAPSDLYNPMVEMEDVKHEPDWEAQTSSTPESENTPTDLSSVATSTGTRSTKKRRSTADSNSVAFPSSDLSREKNRVAASKCRRKKKAEEQQLEERRRMLQVQNAILQDSAAQLRNEVLHLKNEILKHGTCDFPPIQSYIKTAASQIR</sequence>
<evidence type="ECO:0000256" key="6">
    <source>
        <dbReference type="SAM" id="MobiDB-lite"/>
    </source>
</evidence>
<keyword evidence="2" id="KW-0805">Transcription regulation</keyword>
<dbReference type="EMBL" id="JARVKM010000005">
    <property type="protein sequence ID" value="KAK9780988.1"/>
    <property type="molecule type" value="Genomic_DNA"/>
</dbReference>
<dbReference type="PROSITE" id="PS00036">
    <property type="entry name" value="BZIP_BASIC"/>
    <property type="match status" value="1"/>
</dbReference>
<evidence type="ECO:0000313" key="8">
    <source>
        <dbReference type="EMBL" id="KAK9780988.1"/>
    </source>
</evidence>
<feature type="domain" description="BZIP" evidence="7">
    <location>
        <begin position="119"/>
        <end position="175"/>
    </location>
</feature>
<dbReference type="PROSITE" id="PS50217">
    <property type="entry name" value="BZIP"/>
    <property type="match status" value="1"/>
</dbReference>
<accession>A0ABR2Y4M3</accession>
<dbReference type="Proteomes" id="UP001465668">
    <property type="component" value="Unassembled WGS sequence"/>
</dbReference>
<dbReference type="PRINTS" id="PR00043">
    <property type="entry name" value="LEUZIPPRJUN"/>
</dbReference>
<evidence type="ECO:0000256" key="5">
    <source>
        <dbReference type="ARBA" id="ARBA00023242"/>
    </source>
</evidence>
<dbReference type="Pfam" id="PF00170">
    <property type="entry name" value="bZIP_1"/>
    <property type="match status" value="1"/>
</dbReference>
<feature type="region of interest" description="Disordered" evidence="6">
    <location>
        <begin position="64"/>
        <end position="139"/>
    </location>
</feature>
<organism evidence="8 9">
    <name type="scientific">Seiridium cardinale</name>
    <dbReference type="NCBI Taxonomy" id="138064"/>
    <lineage>
        <taxon>Eukaryota</taxon>
        <taxon>Fungi</taxon>
        <taxon>Dikarya</taxon>
        <taxon>Ascomycota</taxon>
        <taxon>Pezizomycotina</taxon>
        <taxon>Sordariomycetes</taxon>
        <taxon>Xylariomycetidae</taxon>
        <taxon>Amphisphaeriales</taxon>
        <taxon>Sporocadaceae</taxon>
        <taxon>Seiridium</taxon>
    </lineage>
</organism>
<protein>
    <recommendedName>
        <fullName evidence="7">BZIP domain-containing protein</fullName>
    </recommendedName>
</protein>
<feature type="compositionally biased region" description="Low complexity" evidence="6">
    <location>
        <begin position="73"/>
        <end position="84"/>
    </location>
</feature>
<keyword evidence="4" id="KW-0804">Transcription</keyword>
<dbReference type="InterPro" id="IPR004827">
    <property type="entry name" value="bZIP"/>
</dbReference>
<dbReference type="Gene3D" id="1.20.5.170">
    <property type="match status" value="1"/>
</dbReference>
<proteinExistence type="predicted"/>
<evidence type="ECO:0000256" key="4">
    <source>
        <dbReference type="ARBA" id="ARBA00023163"/>
    </source>
</evidence>
<evidence type="ECO:0000313" key="9">
    <source>
        <dbReference type="Proteomes" id="UP001465668"/>
    </source>
</evidence>
<evidence type="ECO:0000256" key="2">
    <source>
        <dbReference type="ARBA" id="ARBA00023015"/>
    </source>
</evidence>
<dbReference type="CDD" id="cd14687">
    <property type="entry name" value="bZIP_ATF2"/>
    <property type="match status" value="1"/>
</dbReference>
<keyword evidence="9" id="KW-1185">Reference proteome</keyword>
<reference evidence="8 9" key="1">
    <citation type="submission" date="2024-02" db="EMBL/GenBank/DDBJ databases">
        <title>First draft genome assembly of two strains of Seiridium cardinale.</title>
        <authorList>
            <person name="Emiliani G."/>
            <person name="Scali E."/>
        </authorList>
    </citation>
    <scope>NUCLEOTIDE SEQUENCE [LARGE SCALE GENOMIC DNA]</scope>
    <source>
        <strain evidence="8 9">BM-138-000479</strain>
    </source>
</reference>
<evidence type="ECO:0000256" key="1">
    <source>
        <dbReference type="ARBA" id="ARBA00004123"/>
    </source>
</evidence>